<protein>
    <submittedName>
        <fullName evidence="2">Uncharacterized protein</fullName>
    </submittedName>
</protein>
<comment type="caution">
    <text evidence="2">The sequence shown here is derived from an EMBL/GenBank/DDBJ whole genome shotgun (WGS) entry which is preliminary data.</text>
</comment>
<organism evidence="2 3">
    <name type="scientific">Protopolystoma xenopodis</name>
    <dbReference type="NCBI Taxonomy" id="117903"/>
    <lineage>
        <taxon>Eukaryota</taxon>
        <taxon>Metazoa</taxon>
        <taxon>Spiralia</taxon>
        <taxon>Lophotrochozoa</taxon>
        <taxon>Platyhelminthes</taxon>
        <taxon>Monogenea</taxon>
        <taxon>Polyopisthocotylea</taxon>
        <taxon>Polystomatidea</taxon>
        <taxon>Polystomatidae</taxon>
        <taxon>Protopolystoma</taxon>
    </lineage>
</organism>
<accession>A0A448WZA6</accession>
<feature type="non-terminal residue" evidence="2">
    <location>
        <position position="1"/>
    </location>
</feature>
<dbReference type="Proteomes" id="UP000784294">
    <property type="component" value="Unassembled WGS sequence"/>
</dbReference>
<name>A0A448WZA6_9PLAT</name>
<gene>
    <name evidence="2" type="ORF">PXEA_LOCUS17556</name>
</gene>
<feature type="region of interest" description="Disordered" evidence="1">
    <location>
        <begin position="1"/>
        <end position="35"/>
    </location>
</feature>
<sequence>VGLGRRVHRHGGRFDGDHGEPGDQEEAGKGQEDDSRWQLRLGSARLEEGRVGRRRRDGLPVVVRRIGRLLGQFLVDHIIHSDRSTGNAVTKSATNSPAVGRESWSPALRRTCLALVLALALALALGSGVGRSVDLAERLSKWDSGVGIGVGVGIGTSRDRVRLRPELEAGPVDE</sequence>
<evidence type="ECO:0000256" key="1">
    <source>
        <dbReference type="SAM" id="MobiDB-lite"/>
    </source>
</evidence>
<feature type="compositionally biased region" description="Basic residues" evidence="1">
    <location>
        <begin position="1"/>
        <end position="11"/>
    </location>
</feature>
<proteinExistence type="predicted"/>
<keyword evidence="3" id="KW-1185">Reference proteome</keyword>
<reference evidence="2" key="1">
    <citation type="submission" date="2018-11" db="EMBL/GenBank/DDBJ databases">
        <authorList>
            <consortium name="Pathogen Informatics"/>
        </authorList>
    </citation>
    <scope>NUCLEOTIDE SEQUENCE</scope>
</reference>
<dbReference type="AlphaFoldDB" id="A0A448WZA6"/>
<feature type="compositionally biased region" description="Basic and acidic residues" evidence="1">
    <location>
        <begin position="12"/>
        <end position="35"/>
    </location>
</feature>
<evidence type="ECO:0000313" key="2">
    <source>
        <dbReference type="EMBL" id="VEL24116.1"/>
    </source>
</evidence>
<dbReference type="EMBL" id="CAAALY010065953">
    <property type="protein sequence ID" value="VEL24116.1"/>
    <property type="molecule type" value="Genomic_DNA"/>
</dbReference>
<evidence type="ECO:0000313" key="3">
    <source>
        <dbReference type="Proteomes" id="UP000784294"/>
    </source>
</evidence>